<organism evidence="1">
    <name type="scientific">viral metagenome</name>
    <dbReference type="NCBI Taxonomy" id="1070528"/>
    <lineage>
        <taxon>unclassified sequences</taxon>
        <taxon>metagenomes</taxon>
        <taxon>organismal metagenomes</taxon>
    </lineage>
</organism>
<accession>A0A6C0EE07</accession>
<dbReference type="AlphaFoldDB" id="A0A6C0EE07"/>
<reference evidence="1" key="1">
    <citation type="journal article" date="2020" name="Nature">
        <title>Giant virus diversity and host interactions through global metagenomics.</title>
        <authorList>
            <person name="Schulz F."/>
            <person name="Roux S."/>
            <person name="Paez-Espino D."/>
            <person name="Jungbluth S."/>
            <person name="Walsh D.A."/>
            <person name="Denef V.J."/>
            <person name="McMahon K.D."/>
            <person name="Konstantinidis K.T."/>
            <person name="Eloe-Fadrosh E.A."/>
            <person name="Kyrpides N.C."/>
            <person name="Woyke T."/>
        </authorList>
    </citation>
    <scope>NUCLEOTIDE SEQUENCE</scope>
    <source>
        <strain evidence="1">GVMAG-M-3300023179-27</strain>
    </source>
</reference>
<name>A0A6C0EE07_9ZZZZ</name>
<protein>
    <submittedName>
        <fullName evidence="1">Uncharacterized protein</fullName>
    </submittedName>
</protein>
<proteinExistence type="predicted"/>
<evidence type="ECO:0000313" key="1">
    <source>
        <dbReference type="EMBL" id="QHT26489.1"/>
    </source>
</evidence>
<sequence>MDDTKEFMKYYNQVNPLVKLHKLTNHYDYDLYRLVWNNKNTTFNSEWWTLDNMLLLDKYDKYFVENDIQYDFGEKVDRVALNVKLEEDRQKFFDEFNFCETVDEYKWLYYIINNYQSRHLSSINTDLLEICNVIISLNDVQVPTFMNSQITQLINKFTQIFYDYKFSRLNVDFIKILQELSENDIMKLKLVILSRSTAADRNNFWKLNQNEKRMQYVY</sequence>
<dbReference type="EMBL" id="MN739793">
    <property type="protein sequence ID" value="QHT26489.1"/>
    <property type="molecule type" value="Genomic_DNA"/>
</dbReference>